<dbReference type="Proteomes" id="UP001054252">
    <property type="component" value="Unassembled WGS sequence"/>
</dbReference>
<comment type="caution">
    <text evidence="1">The sequence shown here is derived from an EMBL/GenBank/DDBJ whole genome shotgun (WGS) entry which is preliminary data.</text>
</comment>
<accession>A0AAV5HAW2</accession>
<name>A0AAV5HAW2_9ROSI</name>
<organism evidence="1 2">
    <name type="scientific">Rubroshorea leprosula</name>
    <dbReference type="NCBI Taxonomy" id="152421"/>
    <lineage>
        <taxon>Eukaryota</taxon>
        <taxon>Viridiplantae</taxon>
        <taxon>Streptophyta</taxon>
        <taxon>Embryophyta</taxon>
        <taxon>Tracheophyta</taxon>
        <taxon>Spermatophyta</taxon>
        <taxon>Magnoliopsida</taxon>
        <taxon>eudicotyledons</taxon>
        <taxon>Gunneridae</taxon>
        <taxon>Pentapetalae</taxon>
        <taxon>rosids</taxon>
        <taxon>malvids</taxon>
        <taxon>Malvales</taxon>
        <taxon>Dipterocarpaceae</taxon>
        <taxon>Rubroshorea</taxon>
    </lineage>
</organism>
<proteinExistence type="predicted"/>
<evidence type="ECO:0008006" key="3">
    <source>
        <dbReference type="Google" id="ProtNLM"/>
    </source>
</evidence>
<evidence type="ECO:0000313" key="2">
    <source>
        <dbReference type="Proteomes" id="UP001054252"/>
    </source>
</evidence>
<gene>
    <name evidence="1" type="ORF">SLEP1_g562</name>
</gene>
<protein>
    <recommendedName>
        <fullName evidence="3">DUF4283 domain-containing protein</fullName>
    </recommendedName>
</protein>
<keyword evidence="2" id="KW-1185">Reference proteome</keyword>
<dbReference type="AlphaFoldDB" id="A0AAV5HAW2"/>
<dbReference type="EMBL" id="BPVZ01000001">
    <property type="protein sequence ID" value="GKU85968.1"/>
    <property type="molecule type" value="Genomic_DNA"/>
</dbReference>
<reference evidence="1 2" key="1">
    <citation type="journal article" date="2021" name="Commun. Biol.">
        <title>The genome of Shorea leprosula (Dipterocarpaceae) highlights the ecological relevance of drought in aseasonal tropical rainforests.</title>
        <authorList>
            <person name="Ng K.K.S."/>
            <person name="Kobayashi M.J."/>
            <person name="Fawcett J.A."/>
            <person name="Hatakeyama M."/>
            <person name="Paape T."/>
            <person name="Ng C.H."/>
            <person name="Ang C.C."/>
            <person name="Tnah L.H."/>
            <person name="Lee C.T."/>
            <person name="Nishiyama T."/>
            <person name="Sese J."/>
            <person name="O'Brien M.J."/>
            <person name="Copetti D."/>
            <person name="Mohd Noor M.I."/>
            <person name="Ong R.C."/>
            <person name="Putra M."/>
            <person name="Sireger I.Z."/>
            <person name="Indrioko S."/>
            <person name="Kosugi Y."/>
            <person name="Izuno A."/>
            <person name="Isagi Y."/>
            <person name="Lee S.L."/>
            <person name="Shimizu K.K."/>
        </authorList>
    </citation>
    <scope>NUCLEOTIDE SEQUENCE [LARGE SCALE GENOMIC DNA]</scope>
    <source>
        <strain evidence="1">214</strain>
    </source>
</reference>
<sequence length="302" mass="35156">MRDQPMKNYRSYAEVLTGKGTQQPKKGNELMGLQKIWVAKKKQTWKEMEFNLRRKDWEWLEKCYVGTPRSMGLAPIIQERLYMEGMFSNKTRSMGGKLVLLDGEDKGTKGDCRDAKEWLNQWFVEVKPWNPTMVVIERLVWLKYFGVPLHVWGLEFFASIAMHGGRIKQRGLSLKSEYVLKSQYFSDEGKDESGDLDWVKESILRSNSHGFQCEREGPTKPSEEEDDDIAYNHWQVGGQKEGFFKLDGNRGEKSTNSPMNGEWRTLDKRREKSVHEEFNEVIGDCVKEPKIGNHSNIEKCDQ</sequence>
<evidence type="ECO:0000313" key="1">
    <source>
        <dbReference type="EMBL" id="GKU85968.1"/>
    </source>
</evidence>